<evidence type="ECO:0000256" key="1">
    <source>
        <dbReference type="SAM" id="MobiDB-lite"/>
    </source>
</evidence>
<dbReference type="EMBL" id="JAOYFB010000038">
    <property type="protein sequence ID" value="KAK4027898.1"/>
    <property type="molecule type" value="Genomic_DNA"/>
</dbReference>
<gene>
    <name evidence="2" type="ORF">OUZ56_017039</name>
</gene>
<accession>A0ABR0ASG0</accession>
<name>A0ABR0ASG0_9CRUS</name>
<evidence type="ECO:0000313" key="2">
    <source>
        <dbReference type="EMBL" id="KAK4027898.1"/>
    </source>
</evidence>
<keyword evidence="3" id="KW-1185">Reference proteome</keyword>
<comment type="caution">
    <text evidence="2">The sequence shown here is derived from an EMBL/GenBank/DDBJ whole genome shotgun (WGS) entry which is preliminary data.</text>
</comment>
<evidence type="ECO:0000313" key="3">
    <source>
        <dbReference type="Proteomes" id="UP001234178"/>
    </source>
</evidence>
<dbReference type="Proteomes" id="UP001234178">
    <property type="component" value="Unassembled WGS sequence"/>
</dbReference>
<reference evidence="2 3" key="1">
    <citation type="journal article" date="2023" name="Nucleic Acids Res.">
        <title>The hologenome of Daphnia magna reveals possible DNA methylation and microbiome-mediated evolution of the host genome.</title>
        <authorList>
            <person name="Chaturvedi A."/>
            <person name="Li X."/>
            <person name="Dhandapani V."/>
            <person name="Marshall H."/>
            <person name="Kissane S."/>
            <person name="Cuenca-Cambronero M."/>
            <person name="Asole G."/>
            <person name="Calvet F."/>
            <person name="Ruiz-Romero M."/>
            <person name="Marangio P."/>
            <person name="Guigo R."/>
            <person name="Rago D."/>
            <person name="Mirbahai L."/>
            <person name="Eastwood N."/>
            <person name="Colbourne J.K."/>
            <person name="Zhou J."/>
            <person name="Mallon E."/>
            <person name="Orsini L."/>
        </authorList>
    </citation>
    <scope>NUCLEOTIDE SEQUENCE [LARGE SCALE GENOMIC DNA]</scope>
    <source>
        <strain evidence="2">LRV0_1</strain>
    </source>
</reference>
<feature type="compositionally biased region" description="Basic and acidic residues" evidence="1">
    <location>
        <begin position="52"/>
        <end position="134"/>
    </location>
</feature>
<feature type="compositionally biased region" description="Basic residues" evidence="1">
    <location>
        <begin position="1"/>
        <end position="14"/>
    </location>
</feature>
<proteinExistence type="predicted"/>
<protein>
    <submittedName>
        <fullName evidence="2">Uncharacterized protein</fullName>
    </submittedName>
</protein>
<feature type="region of interest" description="Disordered" evidence="1">
    <location>
        <begin position="1"/>
        <end position="134"/>
    </location>
</feature>
<sequence>MKKSRTKLHRKKCVKTLISRDKGKFTKKSPLNRSQRRSGSHEHYPVDSSQPYRDDYANRHVLEGEMKESMRNVEEEGGKDSLGHEEKSKREQRNTEEEISEASKGDDGSEIEKGNVEEGMDKNGDEEVENETEK</sequence>
<organism evidence="2 3">
    <name type="scientific">Daphnia magna</name>
    <dbReference type="NCBI Taxonomy" id="35525"/>
    <lineage>
        <taxon>Eukaryota</taxon>
        <taxon>Metazoa</taxon>
        <taxon>Ecdysozoa</taxon>
        <taxon>Arthropoda</taxon>
        <taxon>Crustacea</taxon>
        <taxon>Branchiopoda</taxon>
        <taxon>Diplostraca</taxon>
        <taxon>Cladocera</taxon>
        <taxon>Anomopoda</taxon>
        <taxon>Daphniidae</taxon>
        <taxon>Daphnia</taxon>
    </lineage>
</organism>